<evidence type="ECO:0000313" key="3">
    <source>
        <dbReference type="Proteomes" id="UP000693672"/>
    </source>
</evidence>
<dbReference type="EC" id="3.-.-.-" evidence="2"/>
<name>A0A916NYA7_9BACL</name>
<proteinExistence type="predicted"/>
<dbReference type="GO" id="GO:0016787">
    <property type="term" value="F:hydrolase activity"/>
    <property type="evidence" value="ECO:0007669"/>
    <property type="project" value="UniProtKB-KW"/>
</dbReference>
<dbReference type="Proteomes" id="UP000693672">
    <property type="component" value="Unassembled WGS sequence"/>
</dbReference>
<reference evidence="2" key="1">
    <citation type="submission" date="2021-06" db="EMBL/GenBank/DDBJ databases">
        <authorList>
            <person name="Criscuolo A."/>
        </authorList>
    </citation>
    <scope>NUCLEOTIDE SEQUENCE</scope>
    <source>
        <strain evidence="2">CIP111600</strain>
    </source>
</reference>
<evidence type="ECO:0000313" key="2">
    <source>
        <dbReference type="EMBL" id="CAG7642727.1"/>
    </source>
</evidence>
<comment type="caution">
    <text evidence="2">The sequence shown here is derived from an EMBL/GenBank/DDBJ whole genome shotgun (WGS) entry which is preliminary data.</text>
</comment>
<dbReference type="InterPro" id="IPR050266">
    <property type="entry name" value="AB_hydrolase_sf"/>
</dbReference>
<dbReference type="PANTHER" id="PTHR43798">
    <property type="entry name" value="MONOACYLGLYCEROL LIPASE"/>
    <property type="match status" value="1"/>
</dbReference>
<dbReference type="InterPro" id="IPR000073">
    <property type="entry name" value="AB_hydrolase_1"/>
</dbReference>
<keyword evidence="3" id="KW-1185">Reference proteome</keyword>
<sequence length="301" mass="34270">MAVKTTERKAVSGMPFANMNGVMLHYRVKGTGVPIVFIHPPLLAGNVFHRQLTGLAGRFQAIVPDLRGHGQSEKGERSITYALLAEDIVSLLDELEIKKAYLCGYSTGGSVALEALLTYPERFYGGILVSAMSEVGTLRLRSEIWAAVRLTGLRVKRLAAAVIALGNADRADTFKRLYDAALQGAVERLHEYFRCSLHYNCTHRLHEIDNPILLLYGEKDKLFLHHRRLLQRELRNETFRIVKRAGHQIPTKAAEDMNGHIRDWIDRQDPWKLAPRERADSRYEALLTFESYEDEQQREFT</sequence>
<protein>
    <submittedName>
        <fullName evidence="2">AB hydrolase superfamily protein YvaM</fullName>
        <ecNumber evidence="2">3.-.-.-</ecNumber>
    </submittedName>
</protein>
<evidence type="ECO:0000259" key="1">
    <source>
        <dbReference type="Pfam" id="PF00561"/>
    </source>
</evidence>
<dbReference type="AlphaFoldDB" id="A0A916NYA7"/>
<dbReference type="EMBL" id="CAJVAS010000023">
    <property type="protein sequence ID" value="CAG7642727.1"/>
    <property type="molecule type" value="Genomic_DNA"/>
</dbReference>
<gene>
    <name evidence="2" type="primary">yvaM</name>
    <name evidence="2" type="ORF">PAESOLCIP111_04375</name>
</gene>
<organism evidence="2 3">
    <name type="scientific">Paenibacillus solanacearum</name>
    <dbReference type="NCBI Taxonomy" id="2048548"/>
    <lineage>
        <taxon>Bacteria</taxon>
        <taxon>Bacillati</taxon>
        <taxon>Bacillota</taxon>
        <taxon>Bacilli</taxon>
        <taxon>Bacillales</taxon>
        <taxon>Paenibacillaceae</taxon>
        <taxon>Paenibacillus</taxon>
    </lineage>
</organism>
<keyword evidence="2" id="KW-0378">Hydrolase</keyword>
<dbReference type="Pfam" id="PF00561">
    <property type="entry name" value="Abhydrolase_1"/>
    <property type="match status" value="1"/>
</dbReference>
<feature type="domain" description="AB hydrolase-1" evidence="1">
    <location>
        <begin position="34"/>
        <end position="247"/>
    </location>
</feature>
<accession>A0A916NYA7</accession>